<organism evidence="12 13">
    <name type="scientific">Staphylococcus saccharolyticus</name>
    <dbReference type="NCBI Taxonomy" id="33028"/>
    <lineage>
        <taxon>Bacteria</taxon>
        <taxon>Bacillati</taxon>
        <taxon>Bacillota</taxon>
        <taxon>Bacilli</taxon>
        <taxon>Bacillales</taxon>
        <taxon>Staphylococcaceae</taxon>
        <taxon>Staphylococcus</taxon>
    </lineage>
</organism>
<dbReference type="InterPro" id="IPR004431">
    <property type="entry name" value="3-IsopropMal_deHydase_ssu"/>
</dbReference>
<evidence type="ECO:0000256" key="9">
    <source>
        <dbReference type="ARBA" id="ARBA00023304"/>
    </source>
</evidence>
<comment type="catalytic activity">
    <reaction evidence="1 10">
        <text>(2R,3S)-3-isopropylmalate = (2S)-2-isopropylmalate</text>
        <dbReference type="Rhea" id="RHEA:32287"/>
        <dbReference type="ChEBI" id="CHEBI:1178"/>
        <dbReference type="ChEBI" id="CHEBI:35121"/>
        <dbReference type="EC" id="4.2.1.33"/>
    </reaction>
</comment>
<evidence type="ECO:0000256" key="5">
    <source>
        <dbReference type="ARBA" id="ARBA00011271"/>
    </source>
</evidence>
<protein>
    <recommendedName>
        <fullName evidence="10">3-isopropylmalate dehydratase small subunit</fullName>
        <ecNumber evidence="10">4.2.1.33</ecNumber>
    </recommendedName>
    <alternativeName>
        <fullName evidence="10">Alpha-IPM isomerase</fullName>
        <shortName evidence="10">IPMI</shortName>
    </alternativeName>
    <alternativeName>
        <fullName evidence="10">Isopropylmalate isomerase</fullName>
    </alternativeName>
</protein>
<evidence type="ECO:0000256" key="4">
    <source>
        <dbReference type="ARBA" id="ARBA00009845"/>
    </source>
</evidence>
<dbReference type="PANTHER" id="PTHR43345">
    <property type="entry name" value="3-ISOPROPYLMALATE DEHYDRATASE SMALL SUBUNIT 2-RELATED-RELATED"/>
    <property type="match status" value="1"/>
</dbReference>
<dbReference type="Proteomes" id="UP000255425">
    <property type="component" value="Unassembled WGS sequence"/>
</dbReference>
<evidence type="ECO:0000256" key="1">
    <source>
        <dbReference type="ARBA" id="ARBA00000491"/>
    </source>
</evidence>
<dbReference type="GO" id="GO:0003861">
    <property type="term" value="F:3-isopropylmalate dehydratase activity"/>
    <property type="evidence" value="ECO:0007669"/>
    <property type="project" value="UniProtKB-UniRule"/>
</dbReference>
<keyword evidence="7 10" id="KW-0028">Amino-acid biosynthesis</keyword>
<evidence type="ECO:0000259" key="11">
    <source>
        <dbReference type="Pfam" id="PF00694"/>
    </source>
</evidence>
<keyword evidence="12" id="KW-0413">Isomerase</keyword>
<dbReference type="GO" id="GO:0009098">
    <property type="term" value="P:L-leucine biosynthetic process"/>
    <property type="evidence" value="ECO:0007669"/>
    <property type="project" value="UniProtKB-UniRule"/>
</dbReference>
<dbReference type="CDD" id="cd01577">
    <property type="entry name" value="IPMI_Swivel"/>
    <property type="match status" value="1"/>
</dbReference>
<evidence type="ECO:0000256" key="3">
    <source>
        <dbReference type="ARBA" id="ARBA00004729"/>
    </source>
</evidence>
<reference evidence="12 13" key="1">
    <citation type="submission" date="2018-06" db="EMBL/GenBank/DDBJ databases">
        <authorList>
            <consortium name="Pathogen Informatics"/>
            <person name="Doyle S."/>
        </authorList>
    </citation>
    <scope>NUCLEOTIDE SEQUENCE [LARGE SCALE GENOMIC DNA]</scope>
    <source>
        <strain evidence="12 13">NCTC11807</strain>
    </source>
</reference>
<dbReference type="EMBL" id="UHDZ01000001">
    <property type="protein sequence ID" value="SUM70015.1"/>
    <property type="molecule type" value="Genomic_DNA"/>
</dbReference>
<dbReference type="HAMAP" id="MF_01031">
    <property type="entry name" value="LeuD_type1"/>
    <property type="match status" value="1"/>
</dbReference>
<gene>
    <name evidence="10 12" type="primary">leuD</name>
    <name evidence="12" type="ORF">NCTC11807_01019</name>
</gene>
<dbReference type="InterPro" id="IPR015928">
    <property type="entry name" value="Aconitase/3IPM_dehydase_swvl"/>
</dbReference>
<evidence type="ECO:0000313" key="13">
    <source>
        <dbReference type="Proteomes" id="UP000255425"/>
    </source>
</evidence>
<dbReference type="InterPro" id="IPR033940">
    <property type="entry name" value="IPMI_Swivel"/>
</dbReference>
<accession>A0A380H4K1</accession>
<comment type="function">
    <text evidence="2 10">Catalyzes the isomerization between 2-isopropylmalate and 3-isopropylmalate, via the formation of 2-isopropylmaleate.</text>
</comment>
<dbReference type="Gene3D" id="3.20.19.10">
    <property type="entry name" value="Aconitase, domain 4"/>
    <property type="match status" value="1"/>
</dbReference>
<dbReference type="Pfam" id="PF00694">
    <property type="entry name" value="Aconitase_C"/>
    <property type="match status" value="1"/>
</dbReference>
<evidence type="ECO:0000256" key="10">
    <source>
        <dbReference type="HAMAP-Rule" id="MF_01031"/>
    </source>
</evidence>
<keyword evidence="8 10" id="KW-0456">Lyase</keyword>
<dbReference type="AlphaFoldDB" id="A0A380H4K1"/>
<name>A0A380H4K1_9STAP</name>
<feature type="domain" description="Aconitase A/isopropylmalate dehydratase small subunit swivel" evidence="11">
    <location>
        <begin position="5"/>
        <end position="125"/>
    </location>
</feature>
<dbReference type="FunFam" id="3.20.19.10:FF:000003">
    <property type="entry name" value="3-isopropylmalate dehydratase small subunit"/>
    <property type="match status" value="1"/>
</dbReference>
<evidence type="ECO:0000256" key="6">
    <source>
        <dbReference type="ARBA" id="ARBA00022430"/>
    </source>
</evidence>
<dbReference type="NCBIfam" id="TIGR00171">
    <property type="entry name" value="leuD"/>
    <property type="match status" value="1"/>
</dbReference>
<evidence type="ECO:0000256" key="7">
    <source>
        <dbReference type="ARBA" id="ARBA00022605"/>
    </source>
</evidence>
<dbReference type="EC" id="4.2.1.33" evidence="10"/>
<evidence type="ECO:0000313" key="12">
    <source>
        <dbReference type="EMBL" id="SUM70015.1"/>
    </source>
</evidence>
<dbReference type="GeneID" id="63934604"/>
<comment type="pathway">
    <text evidence="3 10">Amino-acid biosynthesis; L-leucine biosynthesis; L-leucine from 3-methyl-2-oxobutanoate: step 2/4.</text>
</comment>
<dbReference type="GO" id="GO:0016853">
    <property type="term" value="F:isomerase activity"/>
    <property type="evidence" value="ECO:0007669"/>
    <property type="project" value="UniProtKB-KW"/>
</dbReference>
<dbReference type="NCBIfam" id="NF002458">
    <property type="entry name" value="PRK01641.1"/>
    <property type="match status" value="1"/>
</dbReference>
<dbReference type="InterPro" id="IPR000573">
    <property type="entry name" value="AconitaseA/IPMdHydase_ssu_swvl"/>
</dbReference>
<comment type="similarity">
    <text evidence="4 10">Belongs to the LeuD family. LeuD type 1 subfamily.</text>
</comment>
<keyword evidence="9 10" id="KW-0100">Branched-chain amino acid biosynthesis</keyword>
<dbReference type="UniPathway" id="UPA00048">
    <property type="reaction ID" value="UER00071"/>
</dbReference>
<keyword evidence="6 10" id="KW-0432">Leucine biosynthesis</keyword>
<dbReference type="RefSeq" id="WP_115312966.1">
    <property type="nucleotide sequence ID" value="NZ_CP066042.1"/>
</dbReference>
<dbReference type="GO" id="GO:0009316">
    <property type="term" value="C:3-isopropylmalate dehydratase complex"/>
    <property type="evidence" value="ECO:0007669"/>
    <property type="project" value="InterPro"/>
</dbReference>
<sequence length="189" mass="21646">MEIQPIKTYTGKIVPLFNDNIDTDQIIPKVHLKRISKTGFGPFAFDEWRYLPDGSDNPDFNPNIPKYQGASILITGDNFDCGSSREHAAWALKDFGLNIIITGSFSDIFYINCTKNAMLPICLNKEQREHLAKFEQITIDLPNQTVSSPEKSFTFNIDETWKNKLINGLDNIEITLKYEDLIEKYEKTC</sequence>
<comment type="subunit">
    <text evidence="5 10">Heterodimer of LeuC and LeuD.</text>
</comment>
<evidence type="ECO:0000256" key="8">
    <source>
        <dbReference type="ARBA" id="ARBA00023239"/>
    </source>
</evidence>
<keyword evidence="13" id="KW-1185">Reference proteome</keyword>
<dbReference type="SUPFAM" id="SSF52016">
    <property type="entry name" value="LeuD/IlvD-like"/>
    <property type="match status" value="1"/>
</dbReference>
<dbReference type="InterPro" id="IPR050075">
    <property type="entry name" value="LeuD"/>
</dbReference>
<dbReference type="PANTHER" id="PTHR43345:SF5">
    <property type="entry name" value="3-ISOPROPYLMALATE DEHYDRATASE SMALL SUBUNIT"/>
    <property type="match status" value="1"/>
</dbReference>
<proteinExistence type="inferred from homology"/>
<evidence type="ECO:0000256" key="2">
    <source>
        <dbReference type="ARBA" id="ARBA00002695"/>
    </source>
</evidence>